<dbReference type="InterPro" id="IPR017871">
    <property type="entry name" value="ABC_transporter-like_CS"/>
</dbReference>
<evidence type="ECO:0000256" key="8">
    <source>
        <dbReference type="ARBA" id="ARBA00022989"/>
    </source>
</evidence>
<dbReference type="PROSITE" id="PS00211">
    <property type="entry name" value="ABC_TRANSPORTER_1"/>
    <property type="match status" value="1"/>
</dbReference>
<accession>A0A0M0FA76</accession>
<evidence type="ECO:0000313" key="14">
    <source>
        <dbReference type="EMBL" id="KON74091.1"/>
    </source>
</evidence>
<evidence type="ECO:0000256" key="6">
    <source>
        <dbReference type="ARBA" id="ARBA00022741"/>
    </source>
</evidence>
<dbReference type="GO" id="GO:0005524">
    <property type="term" value="F:ATP binding"/>
    <property type="evidence" value="ECO:0007669"/>
    <property type="project" value="UniProtKB-KW"/>
</dbReference>
<keyword evidence="7" id="KW-0067">ATP-binding</keyword>
<dbReference type="SUPFAM" id="SSF52540">
    <property type="entry name" value="P-loop containing nucleoside triphosphate hydrolases"/>
    <property type="match status" value="1"/>
</dbReference>
<evidence type="ECO:0000256" key="10">
    <source>
        <dbReference type="ARBA" id="ARBA00023455"/>
    </source>
</evidence>
<dbReference type="Gene3D" id="1.20.1560.10">
    <property type="entry name" value="ABC transporter type 1, transmembrane domain"/>
    <property type="match status" value="1"/>
</dbReference>
<evidence type="ECO:0000256" key="7">
    <source>
        <dbReference type="ARBA" id="ARBA00022840"/>
    </source>
</evidence>
<keyword evidence="6" id="KW-0547">Nucleotide-binding</keyword>
<evidence type="ECO:0000256" key="11">
    <source>
        <dbReference type="SAM" id="Phobius"/>
    </source>
</evidence>
<keyword evidence="2" id="KW-0813">Transport</keyword>
<keyword evidence="9 11" id="KW-0472">Membrane</keyword>
<keyword evidence="8 11" id="KW-1133">Transmembrane helix</keyword>
<reference evidence="14 15" key="1">
    <citation type="journal article" date="2015" name="Sci. Rep.">
        <title>Functional and structural properties of a novel cellulosome-like multienzyme complex: efficient glycoside hydrolysis of water-insoluble 7-xylosyl-10-deacetylpaclitaxel.</title>
        <authorList>
            <person name="Dou T.Y."/>
            <person name="Luan H.W."/>
            <person name="Ge G.B."/>
            <person name="Dong M.M."/>
            <person name="Zou H.F."/>
            <person name="He Y.Q."/>
            <person name="Cui P."/>
            <person name="Wang J.Y."/>
            <person name="Hao D.C."/>
            <person name="Yang S.L."/>
            <person name="Yang L."/>
        </authorList>
    </citation>
    <scope>NUCLEOTIDE SEQUENCE [LARGE SCALE GENOMIC DNA]</scope>
    <source>
        <strain evidence="14 15">F16</strain>
    </source>
</reference>
<evidence type="ECO:0000256" key="1">
    <source>
        <dbReference type="ARBA" id="ARBA00004429"/>
    </source>
</evidence>
<dbReference type="PROSITE" id="PS50893">
    <property type="entry name" value="ABC_TRANSPORTER_2"/>
    <property type="match status" value="1"/>
</dbReference>
<feature type="domain" description="ABC transporter" evidence="12">
    <location>
        <begin position="369"/>
        <end position="609"/>
    </location>
</feature>
<dbReference type="GO" id="GO:0005886">
    <property type="term" value="C:plasma membrane"/>
    <property type="evidence" value="ECO:0007669"/>
    <property type="project" value="UniProtKB-SubCell"/>
</dbReference>
<dbReference type="PROSITE" id="PS50929">
    <property type="entry name" value="ABC_TM1F"/>
    <property type="match status" value="1"/>
</dbReference>
<dbReference type="FunFam" id="3.40.50.300:FF:000221">
    <property type="entry name" value="Multidrug ABC transporter ATP-binding protein"/>
    <property type="match status" value="1"/>
</dbReference>
<keyword evidence="3" id="KW-1003">Cell membrane</keyword>
<dbReference type="AlphaFoldDB" id="A0A0M0FA76"/>
<name>A0A0M0FA76_CELCE</name>
<dbReference type="InterPro" id="IPR036640">
    <property type="entry name" value="ABC1_TM_sf"/>
</dbReference>
<organism evidence="14 15">
    <name type="scientific">Cellulosimicrobium cellulans F16</name>
    <dbReference type="NCBI Taxonomy" id="1350482"/>
    <lineage>
        <taxon>Bacteria</taxon>
        <taxon>Bacillati</taxon>
        <taxon>Actinomycetota</taxon>
        <taxon>Actinomycetes</taxon>
        <taxon>Micrococcales</taxon>
        <taxon>Promicromonosporaceae</taxon>
        <taxon>Cellulosimicrobium</taxon>
    </lineage>
</organism>
<dbReference type="InterPro" id="IPR039421">
    <property type="entry name" value="Type_1_exporter"/>
</dbReference>
<evidence type="ECO:0000259" key="12">
    <source>
        <dbReference type="PROSITE" id="PS50893"/>
    </source>
</evidence>
<dbReference type="InterPro" id="IPR003439">
    <property type="entry name" value="ABC_transporter-like_ATP-bd"/>
</dbReference>
<proteinExistence type="inferred from homology"/>
<feature type="transmembrane region" description="Helical" evidence="11">
    <location>
        <begin position="46"/>
        <end position="67"/>
    </location>
</feature>
<evidence type="ECO:0008006" key="16">
    <source>
        <dbReference type="Google" id="ProtNLM"/>
    </source>
</evidence>
<evidence type="ECO:0000256" key="4">
    <source>
        <dbReference type="ARBA" id="ARBA00022519"/>
    </source>
</evidence>
<evidence type="ECO:0000313" key="15">
    <source>
        <dbReference type="Proteomes" id="UP000037387"/>
    </source>
</evidence>
<dbReference type="Pfam" id="PF00005">
    <property type="entry name" value="ABC_tran"/>
    <property type="match status" value="1"/>
</dbReference>
<feature type="domain" description="ABC transmembrane type-1" evidence="13">
    <location>
        <begin position="48"/>
        <end position="335"/>
    </location>
</feature>
<dbReference type="InterPro" id="IPR003593">
    <property type="entry name" value="AAA+_ATPase"/>
</dbReference>
<dbReference type="Proteomes" id="UP000037387">
    <property type="component" value="Unassembled WGS sequence"/>
</dbReference>
<evidence type="ECO:0000256" key="2">
    <source>
        <dbReference type="ARBA" id="ARBA00022448"/>
    </source>
</evidence>
<dbReference type="GO" id="GO:0015421">
    <property type="term" value="F:ABC-type oligopeptide transporter activity"/>
    <property type="evidence" value="ECO:0007669"/>
    <property type="project" value="TreeGrafter"/>
</dbReference>
<feature type="transmembrane region" description="Helical" evidence="11">
    <location>
        <begin position="185"/>
        <end position="203"/>
    </location>
</feature>
<dbReference type="PANTHER" id="PTHR43394">
    <property type="entry name" value="ATP-DEPENDENT PERMEASE MDL1, MITOCHONDRIAL"/>
    <property type="match status" value="1"/>
</dbReference>
<feature type="transmembrane region" description="Helical" evidence="11">
    <location>
        <begin position="87"/>
        <end position="107"/>
    </location>
</feature>
<dbReference type="RefSeq" id="WP_053370124.1">
    <property type="nucleotide sequence ID" value="NZ_KQ435289.1"/>
</dbReference>
<dbReference type="InterPro" id="IPR027417">
    <property type="entry name" value="P-loop_NTPase"/>
</dbReference>
<keyword evidence="4" id="KW-0997">Cell inner membrane</keyword>
<evidence type="ECO:0000259" key="13">
    <source>
        <dbReference type="PROSITE" id="PS50929"/>
    </source>
</evidence>
<dbReference type="SMART" id="SM00382">
    <property type="entry name" value="AAA"/>
    <property type="match status" value="1"/>
</dbReference>
<evidence type="ECO:0000256" key="9">
    <source>
        <dbReference type="ARBA" id="ARBA00023136"/>
    </source>
</evidence>
<protein>
    <recommendedName>
        <fullName evidence="16">ABC transporter</fullName>
    </recommendedName>
</protein>
<dbReference type="EMBL" id="ATNL01000007">
    <property type="protein sequence ID" value="KON74091.1"/>
    <property type="molecule type" value="Genomic_DNA"/>
</dbReference>
<evidence type="ECO:0000256" key="5">
    <source>
        <dbReference type="ARBA" id="ARBA00022692"/>
    </source>
</evidence>
<dbReference type="SUPFAM" id="SSF90123">
    <property type="entry name" value="ABC transporter transmembrane region"/>
    <property type="match status" value="1"/>
</dbReference>
<sequence>MAGEGETFVDPLDLRVRERNQRRSFRRGAALVARSTSLVWQSGRTLFLALAALQLVGALLLAGQVLVVEQFLNAVVELGDGGSMRGLVGPVAALAALMGGAALVGSVQGTLRRFLADSVARRTWQQVLAVATRVSLRQFESPAFYDSLQRVSANAASRPLQVTQALLGAFGSAAVTVSVGATLVAIHPALLVLLVLGGLPLLLTNRKESRLEFDFSVRQTYPARERGYLSIILTGRNEAKEIRAFGLGRALRDRFDALYGRYQKDLAAHLRRRTLLSVVGNLASAVVVGVTLLLVVWLIAQGVMTVAQAGAAIVAIRMLQGQVQTLLGSVQSIFEAGLFLDDVDAFMELGPSADALEAGGPVPEAFDELSARDVAFTYPGSDEPALRGVDVTVRRGQVVALVGENGSGKTTLAKILAGLYDADSGAVRWDGTDTRDLDRATLRERVAPIFQDFVRYAFSARDNVTVGDVDAPTDDDRVRSAAARAGADGFLSALPHGYDTMLSRLFRDGRDLSGGQWQRVAIARAFYRDAPLIILDEPTASLDPRAEHQIFESLRDVLSGRSAVFISHRFSTVRSADHIYVLESGLVAEHGTHDELMAAGGLYADLFTLQASAYLDAERPTG</sequence>
<comment type="similarity">
    <text evidence="10">Belongs to the ABC transporter superfamily. Siderophore-Fe(3+) uptake transporter (SIUT) (TC 3.A.1.21) family.</text>
</comment>
<evidence type="ECO:0000256" key="3">
    <source>
        <dbReference type="ARBA" id="ARBA00022475"/>
    </source>
</evidence>
<dbReference type="InterPro" id="IPR011527">
    <property type="entry name" value="ABC1_TM_dom"/>
</dbReference>
<feature type="transmembrane region" description="Helical" evidence="11">
    <location>
        <begin position="274"/>
        <end position="300"/>
    </location>
</feature>
<comment type="caution">
    <text evidence="14">The sequence shown here is derived from an EMBL/GenBank/DDBJ whole genome shotgun (WGS) entry which is preliminary data.</text>
</comment>
<keyword evidence="5 11" id="KW-0812">Transmembrane</keyword>
<dbReference type="GO" id="GO:0016887">
    <property type="term" value="F:ATP hydrolysis activity"/>
    <property type="evidence" value="ECO:0007669"/>
    <property type="project" value="InterPro"/>
</dbReference>
<dbReference type="Gene3D" id="3.40.50.300">
    <property type="entry name" value="P-loop containing nucleotide triphosphate hydrolases"/>
    <property type="match status" value="1"/>
</dbReference>
<dbReference type="PANTHER" id="PTHR43394:SF1">
    <property type="entry name" value="ATP-BINDING CASSETTE SUB-FAMILY B MEMBER 10, MITOCHONDRIAL"/>
    <property type="match status" value="1"/>
</dbReference>
<feature type="transmembrane region" description="Helical" evidence="11">
    <location>
        <begin position="160"/>
        <end position="179"/>
    </location>
</feature>
<comment type="subcellular location">
    <subcellularLocation>
        <location evidence="1">Cell inner membrane</location>
        <topology evidence="1">Multi-pass membrane protein</topology>
    </subcellularLocation>
</comment>
<gene>
    <name evidence="14" type="ORF">M768_08275</name>
</gene>
<keyword evidence="15" id="KW-1185">Reference proteome</keyword>